<comment type="caution">
    <text evidence="8">The sequence shown here is derived from an EMBL/GenBank/DDBJ whole genome shotgun (WGS) entry which is preliminary data.</text>
</comment>
<evidence type="ECO:0000313" key="8">
    <source>
        <dbReference type="EMBL" id="CAK7325304.1"/>
    </source>
</evidence>
<dbReference type="Proteomes" id="UP001314170">
    <property type="component" value="Unassembled WGS sequence"/>
</dbReference>
<comment type="catalytic activity">
    <reaction evidence="4">
        <text>an anthocyanidin + UDP-alpha-D-glucose + H(+) = an anthocyanidin 3-O-beta-D-glucoside + UDP</text>
        <dbReference type="Rhea" id="RHEA:20093"/>
        <dbReference type="ChEBI" id="CHEBI:15378"/>
        <dbReference type="ChEBI" id="CHEBI:16307"/>
        <dbReference type="ChEBI" id="CHEBI:58223"/>
        <dbReference type="ChEBI" id="CHEBI:58885"/>
        <dbReference type="ChEBI" id="CHEBI:143576"/>
        <dbReference type="EC" id="2.4.1.115"/>
    </reaction>
</comment>
<evidence type="ECO:0000256" key="1">
    <source>
        <dbReference type="ARBA" id="ARBA00004935"/>
    </source>
</evidence>
<keyword evidence="3 5" id="KW-0808">Transferase</keyword>
<dbReference type="InterPro" id="IPR002213">
    <property type="entry name" value="UDP_glucos_trans"/>
</dbReference>
<evidence type="ECO:0000256" key="6">
    <source>
        <dbReference type="RuleBase" id="RU362057"/>
    </source>
</evidence>
<dbReference type="FunFam" id="3.40.50.2000:FF:000060">
    <property type="entry name" value="Glycosyltransferase"/>
    <property type="match status" value="1"/>
</dbReference>
<evidence type="ECO:0000256" key="7">
    <source>
        <dbReference type="SAM" id="MobiDB-lite"/>
    </source>
</evidence>
<comment type="similarity">
    <text evidence="2 5">Belongs to the UDP-glycosyltransferase family.</text>
</comment>
<dbReference type="CDD" id="cd03784">
    <property type="entry name" value="GT1_Gtf-like"/>
    <property type="match status" value="1"/>
</dbReference>
<protein>
    <recommendedName>
        <fullName evidence="6">Glycosyltransferase</fullName>
        <ecNumber evidence="6">2.4.1.-</ecNumber>
    </recommendedName>
</protein>
<accession>A0AAV1QXE7</accession>
<name>A0AAV1QXE7_9ROSI</name>
<reference evidence="8 9" key="1">
    <citation type="submission" date="2024-01" db="EMBL/GenBank/DDBJ databases">
        <authorList>
            <person name="Waweru B."/>
        </authorList>
    </citation>
    <scope>NUCLEOTIDE SEQUENCE [LARGE SCALE GENOMIC DNA]</scope>
</reference>
<feature type="region of interest" description="Disordered" evidence="7">
    <location>
        <begin position="393"/>
        <end position="414"/>
    </location>
</feature>
<dbReference type="PANTHER" id="PTHR48044:SF29">
    <property type="entry name" value="GLYCOSYLTRANSFERASE"/>
    <property type="match status" value="1"/>
</dbReference>
<evidence type="ECO:0000256" key="2">
    <source>
        <dbReference type="ARBA" id="ARBA00009995"/>
    </source>
</evidence>
<dbReference type="EC" id="2.4.1.-" evidence="6"/>
<dbReference type="InterPro" id="IPR035595">
    <property type="entry name" value="UDP_glycos_trans_CS"/>
</dbReference>
<evidence type="ECO:0000313" key="9">
    <source>
        <dbReference type="Proteomes" id="UP001314170"/>
    </source>
</evidence>
<feature type="compositionally biased region" description="Basic and acidic residues" evidence="7">
    <location>
        <begin position="403"/>
        <end position="414"/>
    </location>
</feature>
<dbReference type="GO" id="GO:0047213">
    <property type="term" value="F:anthocyanidin 3-O-glucosyltransferase activity"/>
    <property type="evidence" value="ECO:0007669"/>
    <property type="project" value="UniProtKB-EC"/>
</dbReference>
<dbReference type="SUPFAM" id="SSF53756">
    <property type="entry name" value="UDP-Glycosyltransferase/glycogen phosphorylase"/>
    <property type="match status" value="1"/>
</dbReference>
<dbReference type="PROSITE" id="PS00375">
    <property type="entry name" value="UDPGT"/>
    <property type="match status" value="1"/>
</dbReference>
<evidence type="ECO:0000256" key="5">
    <source>
        <dbReference type="RuleBase" id="RU003718"/>
    </source>
</evidence>
<comment type="pathway">
    <text evidence="1">Pigment biosynthesis; anthocyanin biosynthesis.</text>
</comment>
<evidence type="ECO:0000256" key="4">
    <source>
        <dbReference type="ARBA" id="ARBA00047606"/>
    </source>
</evidence>
<keyword evidence="9" id="KW-1185">Reference proteome</keyword>
<dbReference type="EMBL" id="CAWUPB010000850">
    <property type="protein sequence ID" value="CAK7325304.1"/>
    <property type="molecule type" value="Genomic_DNA"/>
</dbReference>
<keyword evidence="5" id="KW-0328">Glycosyltransferase</keyword>
<dbReference type="Pfam" id="PF00201">
    <property type="entry name" value="UDPGT"/>
    <property type="match status" value="1"/>
</dbReference>
<proteinExistence type="inferred from homology"/>
<dbReference type="Gene3D" id="3.40.50.2000">
    <property type="entry name" value="Glycogen Phosphorylase B"/>
    <property type="match status" value="2"/>
</dbReference>
<dbReference type="GO" id="GO:1901137">
    <property type="term" value="P:carbohydrate derivative biosynthetic process"/>
    <property type="evidence" value="ECO:0007669"/>
    <property type="project" value="UniProtKB-ARBA"/>
</dbReference>
<evidence type="ECO:0000256" key="3">
    <source>
        <dbReference type="ARBA" id="ARBA00022679"/>
    </source>
</evidence>
<dbReference type="PANTHER" id="PTHR48044">
    <property type="entry name" value="GLYCOSYLTRANSFERASE"/>
    <property type="match status" value="1"/>
</dbReference>
<gene>
    <name evidence="8" type="ORF">DCAF_LOCUS2977</name>
</gene>
<dbReference type="AlphaFoldDB" id="A0AAV1QXE7"/>
<organism evidence="8 9">
    <name type="scientific">Dovyalis caffra</name>
    <dbReference type="NCBI Taxonomy" id="77055"/>
    <lineage>
        <taxon>Eukaryota</taxon>
        <taxon>Viridiplantae</taxon>
        <taxon>Streptophyta</taxon>
        <taxon>Embryophyta</taxon>
        <taxon>Tracheophyta</taxon>
        <taxon>Spermatophyta</taxon>
        <taxon>Magnoliopsida</taxon>
        <taxon>eudicotyledons</taxon>
        <taxon>Gunneridae</taxon>
        <taxon>Pentapetalae</taxon>
        <taxon>rosids</taxon>
        <taxon>fabids</taxon>
        <taxon>Malpighiales</taxon>
        <taxon>Salicaceae</taxon>
        <taxon>Flacourtieae</taxon>
        <taxon>Dovyalis</taxon>
    </lineage>
</organism>
<sequence>MDATNMSKIRVLMFPWLAYSHIQSFLELAKKLSKRNFYIYLCSTPANLAHIKVKEPSIQLVELLLPSTPELPPHHHTTKGLPRHLLSNLMKALDFSSCSFSEILTRLKPDLLISDFLQPWAPAKALTLNIPTVQFMVSGAMPYCHLLNILKKSGTALPLRSNYIHERVYDSDSLTLGDRPLLCLEGSSNVMLIRSFRELEGKYIDELSVQAMKKIVLVGPLVQDPSEEENEKTEIIEWLNKKNPSSVLFVSFGSECYLSKEDKEELAHGILLSNVSFIWVLRFPQGEKISAEEALPEGITGEKGLIIEGWAPQKRILSHPSIGGFLSHCGWASIMESMKFGVPIVAMPMHVDQPSNAKLLEEVGIGLKIKREPSGKIEREEVAKVVREAMLEEPGGPVRRKSRELSDGMKDKGDEDIGEVVKELVKLCGLEANGYV</sequence>